<dbReference type="GO" id="GO:0015179">
    <property type="term" value="F:L-amino acid transmembrane transporter activity"/>
    <property type="evidence" value="ECO:0007669"/>
    <property type="project" value="TreeGrafter"/>
</dbReference>
<evidence type="ECO:0000256" key="3">
    <source>
        <dbReference type="ARBA" id="ARBA00022989"/>
    </source>
</evidence>
<feature type="transmembrane region" description="Helical" evidence="5">
    <location>
        <begin position="257"/>
        <end position="279"/>
    </location>
</feature>
<evidence type="ECO:0000313" key="8">
    <source>
        <dbReference type="Proteomes" id="UP000225706"/>
    </source>
</evidence>
<keyword evidence="3 5" id="KW-1133">Transmembrane helix</keyword>
<comment type="subcellular location">
    <subcellularLocation>
        <location evidence="1">Membrane</location>
        <topology evidence="1">Multi-pass membrane protein</topology>
    </subcellularLocation>
</comment>
<evidence type="ECO:0000259" key="6">
    <source>
        <dbReference type="Pfam" id="PF01490"/>
    </source>
</evidence>
<sequence>MNHSLGLSEKQALLVKDNVPNGHYESPVIHYNGRRVSVVSKPVINGALDTTPASYTIIQRSDGNHFSKGIPIWRATLLVVNSALGAGILNFPQAYAQCGGIFTALIIHMCLLVFIMGAFLILAYCAENHGSHNFQEIIRAVLGPRAYVATQIVITLYMFGCTVAYMILIGDQLEKVGEAIESAPGWYLQRKFLIGVASLVFLLPLCLPKTLRVLSYSSFFGTFAAFFVSIVTVIKYFEGHHSGRKDFNRIEEPWTTTFSSVPIICFAFQCHVQSVAVYAELKRASVPRFGIVVVVAMTICSILYIITGTFGYLTFGTNVASDVLKNYPPNGILVNTARVTLCLIILPSSAVVVFCGRSCLDGLYVAAFSVPTTKAETDEKRQRVIQILAWIGLSLIISIYMQDVLYAITFVGGLAALFIFFYPGICLVQEMLQYPVLTLTRKLLIVLGACYVTIGVFLFAYSEVFSIMEDIKGKVGS</sequence>
<feature type="transmembrane region" description="Helical" evidence="5">
    <location>
        <begin position="332"/>
        <end position="355"/>
    </location>
</feature>
<dbReference type="Gene3D" id="1.20.1740.10">
    <property type="entry name" value="Amino acid/polyamine transporter I"/>
    <property type="match status" value="1"/>
</dbReference>
<keyword evidence="2 5" id="KW-0812">Transmembrane</keyword>
<evidence type="ECO:0000313" key="7">
    <source>
        <dbReference type="EMBL" id="PFX16528.1"/>
    </source>
</evidence>
<protein>
    <submittedName>
        <fullName evidence="7">Putative sodium-coupled neutral amino acid transporter 7</fullName>
    </submittedName>
</protein>
<dbReference type="Proteomes" id="UP000225706">
    <property type="component" value="Unassembled WGS sequence"/>
</dbReference>
<feature type="transmembrane region" description="Helical" evidence="5">
    <location>
        <begin position="146"/>
        <end position="168"/>
    </location>
</feature>
<dbReference type="STRING" id="50429.A0A2B4RJI9"/>
<accession>A0A2B4RJI9</accession>
<proteinExistence type="predicted"/>
<gene>
    <name evidence="7" type="primary">slc38a7</name>
    <name evidence="7" type="ORF">AWC38_SpisGene19188</name>
</gene>
<feature type="transmembrane region" description="Helical" evidence="5">
    <location>
        <begin position="384"/>
        <end position="401"/>
    </location>
</feature>
<dbReference type="Pfam" id="PF01490">
    <property type="entry name" value="Aa_trans"/>
    <property type="match status" value="1"/>
</dbReference>
<evidence type="ECO:0000256" key="4">
    <source>
        <dbReference type="ARBA" id="ARBA00023136"/>
    </source>
</evidence>
<feature type="transmembrane region" description="Helical" evidence="5">
    <location>
        <begin position="407"/>
        <end position="431"/>
    </location>
</feature>
<organism evidence="7 8">
    <name type="scientific">Stylophora pistillata</name>
    <name type="common">Smooth cauliflower coral</name>
    <dbReference type="NCBI Taxonomy" id="50429"/>
    <lineage>
        <taxon>Eukaryota</taxon>
        <taxon>Metazoa</taxon>
        <taxon>Cnidaria</taxon>
        <taxon>Anthozoa</taxon>
        <taxon>Hexacorallia</taxon>
        <taxon>Scleractinia</taxon>
        <taxon>Astrocoeniina</taxon>
        <taxon>Pocilloporidae</taxon>
        <taxon>Stylophora</taxon>
    </lineage>
</organism>
<feature type="transmembrane region" description="Helical" evidence="5">
    <location>
        <begin position="219"/>
        <end position="237"/>
    </location>
</feature>
<dbReference type="OrthoDB" id="438545at2759"/>
<feature type="domain" description="Amino acid transporter transmembrane" evidence="6">
    <location>
        <begin position="70"/>
        <end position="467"/>
    </location>
</feature>
<evidence type="ECO:0000256" key="2">
    <source>
        <dbReference type="ARBA" id="ARBA00022692"/>
    </source>
</evidence>
<feature type="transmembrane region" description="Helical" evidence="5">
    <location>
        <begin position="291"/>
        <end position="312"/>
    </location>
</feature>
<dbReference type="PANTHER" id="PTHR22950">
    <property type="entry name" value="AMINO ACID TRANSPORTER"/>
    <property type="match status" value="1"/>
</dbReference>
<reference evidence="8" key="1">
    <citation type="journal article" date="2017" name="bioRxiv">
        <title>Comparative analysis of the genomes of Stylophora pistillata and Acropora digitifera provides evidence for extensive differences between species of corals.</title>
        <authorList>
            <person name="Voolstra C.R."/>
            <person name="Li Y."/>
            <person name="Liew Y.J."/>
            <person name="Baumgarten S."/>
            <person name="Zoccola D."/>
            <person name="Flot J.-F."/>
            <person name="Tambutte S."/>
            <person name="Allemand D."/>
            <person name="Aranda M."/>
        </authorList>
    </citation>
    <scope>NUCLEOTIDE SEQUENCE [LARGE SCALE GENOMIC DNA]</scope>
</reference>
<keyword evidence="4 5" id="KW-0472">Membrane</keyword>
<comment type="caution">
    <text evidence="7">The sequence shown here is derived from an EMBL/GenBank/DDBJ whole genome shotgun (WGS) entry which is preliminary data.</text>
</comment>
<evidence type="ECO:0000256" key="1">
    <source>
        <dbReference type="ARBA" id="ARBA00004141"/>
    </source>
</evidence>
<feature type="transmembrane region" description="Helical" evidence="5">
    <location>
        <begin position="188"/>
        <end position="207"/>
    </location>
</feature>
<feature type="transmembrane region" description="Helical" evidence="5">
    <location>
        <begin position="101"/>
        <end position="125"/>
    </location>
</feature>
<dbReference type="GO" id="GO:0016020">
    <property type="term" value="C:membrane"/>
    <property type="evidence" value="ECO:0007669"/>
    <property type="project" value="UniProtKB-SubCell"/>
</dbReference>
<feature type="transmembrane region" description="Helical" evidence="5">
    <location>
        <begin position="75"/>
        <end position="95"/>
    </location>
</feature>
<name>A0A2B4RJI9_STYPI</name>
<dbReference type="EMBL" id="LSMT01000538">
    <property type="protein sequence ID" value="PFX16528.1"/>
    <property type="molecule type" value="Genomic_DNA"/>
</dbReference>
<dbReference type="InterPro" id="IPR013057">
    <property type="entry name" value="AA_transpt_TM"/>
</dbReference>
<feature type="transmembrane region" description="Helical" evidence="5">
    <location>
        <begin position="443"/>
        <end position="461"/>
    </location>
</feature>
<dbReference type="PANTHER" id="PTHR22950:SF652">
    <property type="entry name" value="TRANSMEMBRANE AMINO ACID TRANSPORTER FAMILY PROTEIN"/>
    <property type="match status" value="1"/>
</dbReference>
<dbReference type="AlphaFoldDB" id="A0A2B4RJI9"/>
<keyword evidence="8" id="KW-1185">Reference proteome</keyword>
<evidence type="ECO:0000256" key="5">
    <source>
        <dbReference type="SAM" id="Phobius"/>
    </source>
</evidence>